<keyword evidence="17" id="KW-0753">Steroid metabolism</keyword>
<evidence type="ECO:0000256" key="10">
    <source>
        <dbReference type="ARBA" id="ARBA00022955"/>
    </source>
</evidence>
<feature type="transmembrane region" description="Helical" evidence="23">
    <location>
        <begin position="202"/>
        <end position="221"/>
    </location>
</feature>
<name>A0AAJ7L576_9ACAR</name>
<evidence type="ECO:0000256" key="11">
    <source>
        <dbReference type="ARBA" id="ARBA00022989"/>
    </source>
</evidence>
<dbReference type="Pfam" id="PF01222">
    <property type="entry name" value="ERG4_ERG24"/>
    <property type="match status" value="1"/>
</dbReference>
<evidence type="ECO:0000313" key="24">
    <source>
        <dbReference type="Proteomes" id="UP000694867"/>
    </source>
</evidence>
<dbReference type="Proteomes" id="UP000694867">
    <property type="component" value="Unplaced"/>
</dbReference>
<keyword evidence="10" id="KW-0752">Steroid biosynthesis</keyword>
<evidence type="ECO:0000256" key="17">
    <source>
        <dbReference type="ARBA" id="ARBA00023221"/>
    </source>
</evidence>
<dbReference type="RefSeq" id="XP_018496171.1">
    <property type="nucleotide sequence ID" value="XM_018640655.1"/>
</dbReference>
<dbReference type="PROSITE" id="PS01017">
    <property type="entry name" value="STEROL_REDUCT_1"/>
    <property type="match status" value="1"/>
</dbReference>
<evidence type="ECO:0000256" key="12">
    <source>
        <dbReference type="ARBA" id="ARBA00023002"/>
    </source>
</evidence>
<evidence type="ECO:0000256" key="14">
    <source>
        <dbReference type="ARBA" id="ARBA00023098"/>
    </source>
</evidence>
<keyword evidence="24" id="KW-1185">Reference proteome</keyword>
<comment type="catalytic activity">
    <reaction evidence="22">
        <text>7-dehydrodesmosterol + NADPH + H(+) = desmosterol + NADP(+)</text>
        <dbReference type="Rhea" id="RHEA:46740"/>
        <dbReference type="ChEBI" id="CHEBI:15378"/>
        <dbReference type="ChEBI" id="CHEBI:17737"/>
        <dbReference type="ChEBI" id="CHEBI:27910"/>
        <dbReference type="ChEBI" id="CHEBI:57783"/>
        <dbReference type="ChEBI" id="CHEBI:58349"/>
    </reaction>
    <physiologicalReaction direction="left-to-right" evidence="22">
        <dbReference type="Rhea" id="RHEA:46741"/>
    </physiologicalReaction>
</comment>
<keyword evidence="4" id="KW-0444">Lipid biosynthesis</keyword>
<evidence type="ECO:0000256" key="8">
    <source>
        <dbReference type="ARBA" id="ARBA00022824"/>
    </source>
</evidence>
<keyword evidence="8" id="KW-0256">Endoplasmic reticulum</keyword>
<evidence type="ECO:0000256" key="9">
    <source>
        <dbReference type="ARBA" id="ARBA00022857"/>
    </source>
</evidence>
<accession>A0AAJ7L576</accession>
<evidence type="ECO:0000256" key="5">
    <source>
        <dbReference type="ARBA" id="ARBA00022548"/>
    </source>
</evidence>
<evidence type="ECO:0000256" key="15">
    <source>
        <dbReference type="ARBA" id="ARBA00023136"/>
    </source>
</evidence>
<dbReference type="PROSITE" id="PS01018">
    <property type="entry name" value="STEROL_REDUCT_2"/>
    <property type="match status" value="1"/>
</dbReference>
<evidence type="ECO:0000256" key="1">
    <source>
        <dbReference type="ARBA" id="ARBA00004477"/>
    </source>
</evidence>
<dbReference type="PANTHER" id="PTHR21257:SF38">
    <property type="entry name" value="7-DEHYDROCHOLESTEROL REDUCTASE"/>
    <property type="match status" value="1"/>
</dbReference>
<dbReference type="GO" id="GO:0005789">
    <property type="term" value="C:endoplasmic reticulum membrane"/>
    <property type="evidence" value="ECO:0007669"/>
    <property type="project" value="UniProtKB-SubCell"/>
</dbReference>
<dbReference type="AlphaFoldDB" id="A0AAJ7L576"/>
<evidence type="ECO:0000256" key="23">
    <source>
        <dbReference type="SAM" id="Phobius"/>
    </source>
</evidence>
<evidence type="ECO:0000256" key="3">
    <source>
        <dbReference type="ARBA" id="ARBA00005402"/>
    </source>
</evidence>
<keyword evidence="11 23" id="KW-1133">Transmembrane helix</keyword>
<keyword evidence="9" id="KW-0521">NADP</keyword>
<sequence length="434" mass="50028">MISSIKYHACFTIFPLMTLLSSQIGVVMLRHYVVHCQDDVCLSLTDLREPSAIWDFILMSFGTLKWSWSAMLHVILFFCYAGASTVLLGGEEYNGPRTENGFVPKYYANGFRYYLLTTTMTLASLLSGQVSAWSLVVSLDYYQSAMLASGFAICVFLLIKGYLFPGESDHGATGNIIFDFYWGTELYPRIGKSIDIKQVTNCRFGMMLWQVAVLVFTFAHFEKYGFSYAMLASAVLQSVYITKFFWWEDGYMQSIDIIVDRAGYMLCWGCICFVPFFYSLPSLALLGRTPPMTATTFLTIVSFGLLWIFLNYWCDYQRQLARKTDGKCTIWFRPVKVLRAKYIDSEGQPRQSLLLASGFWSLSRHCNYVFEVLAALFWTLPVGYAVVPYAYVTFLAVLLVHRSFRDEQKCGMKYGKYWEEYRRAVKYQIVPFIW</sequence>
<feature type="transmembrane region" description="Helical" evidence="23">
    <location>
        <begin position="7"/>
        <end position="29"/>
    </location>
</feature>
<feature type="transmembrane region" description="Helical" evidence="23">
    <location>
        <begin position="292"/>
        <end position="313"/>
    </location>
</feature>
<feature type="transmembrane region" description="Helical" evidence="23">
    <location>
        <begin position="111"/>
        <end position="135"/>
    </location>
</feature>
<keyword evidence="12" id="KW-0560">Oxidoreductase</keyword>
<keyword evidence="16" id="KW-1207">Sterol metabolism</keyword>
<comment type="pathway">
    <text evidence="2">Steroid biosynthesis; cholesterol biosynthesis.</text>
</comment>
<dbReference type="KEGG" id="goe:100897352"/>
<dbReference type="GeneID" id="100897352"/>
<keyword evidence="13" id="KW-0756">Sterol biosynthesis</keyword>
<evidence type="ECO:0000313" key="25">
    <source>
        <dbReference type="RefSeq" id="XP_018496171.1"/>
    </source>
</evidence>
<evidence type="ECO:0000256" key="6">
    <source>
        <dbReference type="ARBA" id="ARBA00022692"/>
    </source>
</evidence>
<dbReference type="GO" id="GO:0006695">
    <property type="term" value="P:cholesterol biosynthetic process"/>
    <property type="evidence" value="ECO:0007669"/>
    <property type="project" value="UniProtKB-KW"/>
</dbReference>
<comment type="similarity">
    <text evidence="3">Belongs to the ERG4/ERG24 family.</text>
</comment>
<dbReference type="EC" id="1.3.1.21" evidence="18"/>
<evidence type="ECO:0000256" key="16">
    <source>
        <dbReference type="ARBA" id="ARBA00023166"/>
    </source>
</evidence>
<feature type="transmembrane region" description="Helical" evidence="23">
    <location>
        <begin position="258"/>
        <end position="280"/>
    </location>
</feature>
<evidence type="ECO:0000256" key="18">
    <source>
        <dbReference type="ARBA" id="ARBA00038851"/>
    </source>
</evidence>
<evidence type="ECO:0000256" key="4">
    <source>
        <dbReference type="ARBA" id="ARBA00022516"/>
    </source>
</evidence>
<dbReference type="InterPro" id="IPR018083">
    <property type="entry name" value="Sterol_reductase_CS"/>
</dbReference>
<protein>
    <recommendedName>
        <fullName evidence="19">7-dehydrocholesterol reductase</fullName>
        <ecNumber evidence="18">1.3.1.21</ecNumber>
    </recommendedName>
    <alternativeName>
        <fullName evidence="20">Sterol Delta(7)-reductase</fullName>
    </alternativeName>
</protein>
<evidence type="ECO:0000256" key="2">
    <source>
        <dbReference type="ARBA" id="ARBA00004770"/>
    </source>
</evidence>
<evidence type="ECO:0000256" key="20">
    <source>
        <dbReference type="ARBA" id="ARBA00042688"/>
    </source>
</evidence>
<proteinExistence type="inferred from homology"/>
<feature type="transmembrane region" description="Helical" evidence="23">
    <location>
        <begin position="227"/>
        <end position="246"/>
    </location>
</feature>
<dbReference type="GO" id="GO:0047598">
    <property type="term" value="F:7-dehydrocholesterol reductase activity"/>
    <property type="evidence" value="ECO:0007669"/>
    <property type="project" value="UniProtKB-EC"/>
</dbReference>
<gene>
    <name evidence="25" type="primary">LOC100897352</name>
</gene>
<evidence type="ECO:0000256" key="22">
    <source>
        <dbReference type="ARBA" id="ARBA00047826"/>
    </source>
</evidence>
<dbReference type="Gene3D" id="1.20.120.1630">
    <property type="match status" value="1"/>
</dbReference>
<keyword evidence="15 23" id="KW-0472">Membrane</keyword>
<reference evidence="25" key="1">
    <citation type="submission" date="2025-08" db="UniProtKB">
        <authorList>
            <consortium name="RefSeq"/>
        </authorList>
    </citation>
    <scope>IDENTIFICATION</scope>
</reference>
<evidence type="ECO:0000256" key="13">
    <source>
        <dbReference type="ARBA" id="ARBA00023011"/>
    </source>
</evidence>
<keyword evidence="7" id="KW-0152">Cholesterol biosynthesis</keyword>
<dbReference type="InterPro" id="IPR001171">
    <property type="entry name" value="ERG24_DHCR-like"/>
</dbReference>
<keyword evidence="6 23" id="KW-0812">Transmembrane</keyword>
<evidence type="ECO:0000256" key="7">
    <source>
        <dbReference type="ARBA" id="ARBA00022778"/>
    </source>
</evidence>
<comment type="catalytic activity">
    <reaction evidence="21">
        <text>cholesterol + NADP(+) = 7-dehydrocholesterol + NADPH + H(+)</text>
        <dbReference type="Rhea" id="RHEA:23984"/>
        <dbReference type="ChEBI" id="CHEBI:15378"/>
        <dbReference type="ChEBI" id="CHEBI:16113"/>
        <dbReference type="ChEBI" id="CHEBI:17759"/>
        <dbReference type="ChEBI" id="CHEBI:57783"/>
        <dbReference type="ChEBI" id="CHEBI:58349"/>
        <dbReference type="EC" id="1.3.1.21"/>
    </reaction>
    <physiologicalReaction direction="right-to-left" evidence="21">
        <dbReference type="Rhea" id="RHEA:23986"/>
    </physiologicalReaction>
</comment>
<evidence type="ECO:0000256" key="19">
    <source>
        <dbReference type="ARBA" id="ARBA00039984"/>
    </source>
</evidence>
<keyword evidence="14" id="KW-0443">Lipid metabolism</keyword>
<comment type="subcellular location">
    <subcellularLocation>
        <location evidence="1">Endoplasmic reticulum membrane</location>
        <topology evidence="1">Multi-pass membrane protein</topology>
    </subcellularLocation>
</comment>
<dbReference type="GO" id="GO:0016132">
    <property type="term" value="P:brassinosteroid biosynthetic process"/>
    <property type="evidence" value="ECO:0007669"/>
    <property type="project" value="TreeGrafter"/>
</dbReference>
<keyword evidence="5" id="KW-0153">Cholesterol metabolism</keyword>
<evidence type="ECO:0000256" key="21">
    <source>
        <dbReference type="ARBA" id="ARBA00047795"/>
    </source>
</evidence>
<organism evidence="24 25">
    <name type="scientific">Galendromus occidentalis</name>
    <name type="common">western predatory mite</name>
    <dbReference type="NCBI Taxonomy" id="34638"/>
    <lineage>
        <taxon>Eukaryota</taxon>
        <taxon>Metazoa</taxon>
        <taxon>Ecdysozoa</taxon>
        <taxon>Arthropoda</taxon>
        <taxon>Chelicerata</taxon>
        <taxon>Arachnida</taxon>
        <taxon>Acari</taxon>
        <taxon>Parasitiformes</taxon>
        <taxon>Mesostigmata</taxon>
        <taxon>Gamasina</taxon>
        <taxon>Phytoseioidea</taxon>
        <taxon>Phytoseiidae</taxon>
        <taxon>Typhlodrominae</taxon>
        <taxon>Galendromus</taxon>
    </lineage>
</organism>
<dbReference type="PANTHER" id="PTHR21257">
    <property type="entry name" value="DELTA(14)-STEROL REDUCTASE"/>
    <property type="match status" value="1"/>
</dbReference>
<feature type="transmembrane region" description="Helical" evidence="23">
    <location>
        <begin position="376"/>
        <end position="400"/>
    </location>
</feature>
<feature type="transmembrane region" description="Helical" evidence="23">
    <location>
        <begin position="141"/>
        <end position="159"/>
    </location>
</feature>
<feature type="transmembrane region" description="Helical" evidence="23">
    <location>
        <begin position="66"/>
        <end position="90"/>
    </location>
</feature>